<dbReference type="Proteomes" id="UP000696280">
    <property type="component" value="Unassembled WGS sequence"/>
</dbReference>
<reference evidence="2" key="1">
    <citation type="submission" date="2021-07" db="EMBL/GenBank/DDBJ databases">
        <authorList>
            <person name="Durling M."/>
        </authorList>
    </citation>
    <scope>NUCLEOTIDE SEQUENCE</scope>
</reference>
<comment type="caution">
    <text evidence="2">The sequence shown here is derived from an EMBL/GenBank/DDBJ whole genome shotgun (WGS) entry which is preliminary data.</text>
</comment>
<sequence>MASSVTPNQHAEIKRAYFRNPWMPFDARRAHANALGINLEGQYNVHFWAFRTRRPGSSASADPVTQQLCALYWHVKGLPGPQQEAAISGYTSLIEAGFPAANAVHVAAQSLGLALPGAPAAAPAVPAASPAAASAAAPAAGPAAASAASPAAVPFAVAAPAPAPVHPVAPASAAGGAAVASQGATSGPGSEREEETL</sequence>
<protein>
    <submittedName>
        <fullName evidence="2">Uncharacterized protein</fullName>
    </submittedName>
</protein>
<name>A0A9N9L0M0_9HELO</name>
<dbReference type="EMBL" id="CAJVRL010000064">
    <property type="protein sequence ID" value="CAG8955545.1"/>
    <property type="molecule type" value="Genomic_DNA"/>
</dbReference>
<feature type="region of interest" description="Disordered" evidence="1">
    <location>
        <begin position="169"/>
        <end position="197"/>
    </location>
</feature>
<keyword evidence="3" id="KW-1185">Reference proteome</keyword>
<organism evidence="2 3">
    <name type="scientific">Hymenoscyphus fraxineus</name>
    <dbReference type="NCBI Taxonomy" id="746836"/>
    <lineage>
        <taxon>Eukaryota</taxon>
        <taxon>Fungi</taxon>
        <taxon>Dikarya</taxon>
        <taxon>Ascomycota</taxon>
        <taxon>Pezizomycotina</taxon>
        <taxon>Leotiomycetes</taxon>
        <taxon>Helotiales</taxon>
        <taxon>Helotiaceae</taxon>
        <taxon>Hymenoscyphus</taxon>
    </lineage>
</organism>
<dbReference type="AlphaFoldDB" id="A0A9N9L0M0"/>
<gene>
    <name evidence="2" type="ORF">HYFRA_00009499</name>
</gene>
<feature type="compositionally biased region" description="Low complexity" evidence="1">
    <location>
        <begin position="169"/>
        <end position="184"/>
    </location>
</feature>
<evidence type="ECO:0000313" key="2">
    <source>
        <dbReference type="EMBL" id="CAG8955545.1"/>
    </source>
</evidence>
<accession>A0A9N9L0M0</accession>
<evidence type="ECO:0000256" key="1">
    <source>
        <dbReference type="SAM" id="MobiDB-lite"/>
    </source>
</evidence>
<proteinExistence type="predicted"/>
<evidence type="ECO:0000313" key="3">
    <source>
        <dbReference type="Proteomes" id="UP000696280"/>
    </source>
</evidence>